<sequence length="232" mass="25864">MATSQESSVLELISQYLLGDFPSADIFFCNLDSTLAHPNLRPVKLESDNCPASSPEPKSPVSDLIQYAHDAKPEVVEPTPPQPLGLASRPINRQSPPPDSNARDDEEEKRHYRGVRRRPWGKFAAEIRDPNRKGSRVWLGTFDRDVDAAKAYDCAAFRMRGRKAILNFPLEAGLADPPKNTGRKRRRVKRADVEEMPESGEESPEIWSPGEEGVSYGDELCHLSTKPALLTC</sequence>
<keyword evidence="7" id="KW-0539">Nucleus</keyword>
<keyword evidence="12" id="KW-1185">Reference proteome</keyword>
<dbReference type="Gene3D" id="3.30.730.10">
    <property type="entry name" value="AP2/ERF domain"/>
    <property type="match status" value="1"/>
</dbReference>
<dbReference type="eggNOG" id="ENOG502RZ4F">
    <property type="taxonomic scope" value="Eukaryota"/>
</dbReference>
<feature type="domain" description="AP2/ERF" evidence="10">
    <location>
        <begin position="111"/>
        <end position="169"/>
    </location>
</feature>
<keyword evidence="5" id="KW-0010">Activator</keyword>
<dbReference type="PANTHER" id="PTHR31190">
    <property type="entry name" value="DNA-BINDING DOMAIN"/>
    <property type="match status" value="1"/>
</dbReference>
<dbReference type="GO" id="GO:0000976">
    <property type="term" value="F:transcription cis-regulatory region binding"/>
    <property type="evidence" value="ECO:0007669"/>
    <property type="project" value="UniProtKB-ARBA"/>
</dbReference>
<dbReference type="GO" id="GO:0006950">
    <property type="term" value="P:response to stress"/>
    <property type="evidence" value="ECO:0007669"/>
    <property type="project" value="UniProtKB-ARBA"/>
</dbReference>
<evidence type="ECO:0000256" key="4">
    <source>
        <dbReference type="ARBA" id="ARBA00023125"/>
    </source>
</evidence>
<dbReference type="STRING" id="3988.B9R9Y6"/>
<dbReference type="OMA" id="QNITCHH"/>
<evidence type="ECO:0000256" key="1">
    <source>
        <dbReference type="ARBA" id="ARBA00004123"/>
    </source>
</evidence>
<evidence type="ECO:0000256" key="8">
    <source>
        <dbReference type="ARBA" id="ARBA00024343"/>
    </source>
</evidence>
<dbReference type="Pfam" id="PF00847">
    <property type="entry name" value="AP2"/>
    <property type="match status" value="1"/>
</dbReference>
<evidence type="ECO:0000256" key="2">
    <source>
        <dbReference type="ARBA" id="ARBA00022745"/>
    </source>
</evidence>
<dbReference type="AlphaFoldDB" id="B9R9Y6"/>
<accession>B9R9Y6</accession>
<dbReference type="SMART" id="SM00380">
    <property type="entry name" value="AP2"/>
    <property type="match status" value="1"/>
</dbReference>
<evidence type="ECO:0000259" key="10">
    <source>
        <dbReference type="PROSITE" id="PS51032"/>
    </source>
</evidence>
<dbReference type="GO" id="GO:0005634">
    <property type="term" value="C:nucleus"/>
    <property type="evidence" value="ECO:0007669"/>
    <property type="project" value="UniProtKB-SubCell"/>
</dbReference>
<dbReference type="FunFam" id="3.30.730.10:FF:000001">
    <property type="entry name" value="Ethylene-responsive transcription factor 2"/>
    <property type="match status" value="1"/>
</dbReference>
<dbReference type="Proteomes" id="UP000008311">
    <property type="component" value="Unassembled WGS sequence"/>
</dbReference>
<feature type="region of interest" description="Disordered" evidence="9">
    <location>
        <begin position="177"/>
        <end position="210"/>
    </location>
</feature>
<dbReference type="FunCoup" id="B9R9Y6">
    <property type="interactions" value="87"/>
</dbReference>
<dbReference type="InterPro" id="IPR036955">
    <property type="entry name" value="AP2/ERF_dom_sf"/>
</dbReference>
<keyword evidence="3" id="KW-0805">Transcription regulation</keyword>
<dbReference type="PROSITE" id="PS51032">
    <property type="entry name" value="AP2_ERF"/>
    <property type="match status" value="1"/>
</dbReference>
<evidence type="ECO:0000256" key="3">
    <source>
        <dbReference type="ARBA" id="ARBA00023015"/>
    </source>
</evidence>
<evidence type="ECO:0000256" key="9">
    <source>
        <dbReference type="SAM" id="MobiDB-lite"/>
    </source>
</evidence>
<feature type="compositionally biased region" description="Acidic residues" evidence="9">
    <location>
        <begin position="194"/>
        <end position="204"/>
    </location>
</feature>
<dbReference type="GO" id="GO:0003700">
    <property type="term" value="F:DNA-binding transcription factor activity"/>
    <property type="evidence" value="ECO:0007669"/>
    <property type="project" value="InterPro"/>
</dbReference>
<evidence type="ECO:0000313" key="12">
    <source>
        <dbReference type="Proteomes" id="UP000008311"/>
    </source>
</evidence>
<proteinExistence type="inferred from homology"/>
<name>B9R9Y6_RICCO</name>
<dbReference type="PANTHER" id="PTHR31190:SF499">
    <property type="entry name" value="ETHYLENE-RESPONSIVE TRANSCRIPTION FACTOR ERF105"/>
    <property type="match status" value="1"/>
</dbReference>
<dbReference type="PRINTS" id="PR00367">
    <property type="entry name" value="ETHRSPELEMNT"/>
</dbReference>
<comment type="subcellular location">
    <subcellularLocation>
        <location evidence="1">Nucleus</location>
    </subcellularLocation>
</comment>
<dbReference type="CDD" id="cd00018">
    <property type="entry name" value="AP2"/>
    <property type="match status" value="1"/>
</dbReference>
<keyword evidence="2" id="KW-0936">Ethylene signaling pathway</keyword>
<protein>
    <submittedName>
        <fullName evidence="11">DNA binding protein, putative</fullName>
    </submittedName>
</protein>
<dbReference type="SUPFAM" id="SSF54171">
    <property type="entry name" value="DNA-binding domain"/>
    <property type="match status" value="1"/>
</dbReference>
<gene>
    <name evidence="11" type="ORF">RCOM_1501800</name>
</gene>
<dbReference type="InterPro" id="IPR016177">
    <property type="entry name" value="DNA-bd_dom_sf"/>
</dbReference>
<feature type="region of interest" description="Disordered" evidence="9">
    <location>
        <begin position="74"/>
        <end position="114"/>
    </location>
</feature>
<dbReference type="InParanoid" id="B9R9Y6"/>
<evidence type="ECO:0000256" key="6">
    <source>
        <dbReference type="ARBA" id="ARBA00023163"/>
    </source>
</evidence>
<organism evidence="11 12">
    <name type="scientific">Ricinus communis</name>
    <name type="common">Castor bean</name>
    <dbReference type="NCBI Taxonomy" id="3988"/>
    <lineage>
        <taxon>Eukaryota</taxon>
        <taxon>Viridiplantae</taxon>
        <taxon>Streptophyta</taxon>
        <taxon>Embryophyta</taxon>
        <taxon>Tracheophyta</taxon>
        <taxon>Spermatophyta</taxon>
        <taxon>Magnoliopsida</taxon>
        <taxon>eudicotyledons</taxon>
        <taxon>Gunneridae</taxon>
        <taxon>Pentapetalae</taxon>
        <taxon>rosids</taxon>
        <taxon>fabids</taxon>
        <taxon>Malpighiales</taxon>
        <taxon>Euphorbiaceae</taxon>
        <taxon>Acalyphoideae</taxon>
        <taxon>Acalypheae</taxon>
        <taxon>Ricinus</taxon>
    </lineage>
</organism>
<keyword evidence="6" id="KW-0804">Transcription</keyword>
<dbReference type="OrthoDB" id="674504at2759"/>
<reference evidence="12" key="1">
    <citation type="journal article" date="2010" name="Nat. Biotechnol.">
        <title>Draft genome sequence of the oilseed species Ricinus communis.</title>
        <authorList>
            <person name="Chan A.P."/>
            <person name="Crabtree J."/>
            <person name="Zhao Q."/>
            <person name="Lorenzi H."/>
            <person name="Orvis J."/>
            <person name="Puiu D."/>
            <person name="Melake-Berhan A."/>
            <person name="Jones K.M."/>
            <person name="Redman J."/>
            <person name="Chen G."/>
            <person name="Cahoon E.B."/>
            <person name="Gedil M."/>
            <person name="Stanke M."/>
            <person name="Haas B.J."/>
            <person name="Wortman J.R."/>
            <person name="Fraser-Liggett C.M."/>
            <person name="Ravel J."/>
            <person name="Rabinowicz P.D."/>
        </authorList>
    </citation>
    <scope>NUCLEOTIDE SEQUENCE [LARGE SCALE GENOMIC DNA]</scope>
    <source>
        <strain evidence="12">cv. Hale</strain>
    </source>
</reference>
<evidence type="ECO:0000256" key="7">
    <source>
        <dbReference type="ARBA" id="ARBA00023242"/>
    </source>
</evidence>
<dbReference type="EMBL" id="EQ973773">
    <property type="protein sequence ID" value="EEF51613.1"/>
    <property type="molecule type" value="Genomic_DNA"/>
</dbReference>
<evidence type="ECO:0000256" key="5">
    <source>
        <dbReference type="ARBA" id="ARBA00023159"/>
    </source>
</evidence>
<keyword evidence="4" id="KW-0238">DNA-binding</keyword>
<dbReference type="InterPro" id="IPR044808">
    <property type="entry name" value="ERF_plant"/>
</dbReference>
<evidence type="ECO:0000313" key="11">
    <source>
        <dbReference type="EMBL" id="EEF51613.1"/>
    </source>
</evidence>
<dbReference type="GO" id="GO:0009873">
    <property type="term" value="P:ethylene-activated signaling pathway"/>
    <property type="evidence" value="ECO:0007669"/>
    <property type="project" value="UniProtKB-KW"/>
</dbReference>
<comment type="similarity">
    <text evidence="8">Belongs to the AP2/ERF transcription factor family. ERF subfamily.</text>
</comment>
<dbReference type="InterPro" id="IPR001471">
    <property type="entry name" value="AP2/ERF_dom"/>
</dbReference>